<evidence type="ECO:0000313" key="6">
    <source>
        <dbReference type="EMBL" id="SPK77331.1"/>
    </source>
</evidence>
<dbReference type="InterPro" id="IPR050389">
    <property type="entry name" value="LysR-type_TF"/>
</dbReference>
<dbReference type="GO" id="GO:0003677">
    <property type="term" value="F:DNA binding"/>
    <property type="evidence" value="ECO:0007669"/>
    <property type="project" value="UniProtKB-KW"/>
</dbReference>
<dbReference type="InterPro" id="IPR000847">
    <property type="entry name" value="LysR_HTH_N"/>
</dbReference>
<comment type="similarity">
    <text evidence="1">Belongs to the LysR transcriptional regulatory family.</text>
</comment>
<dbReference type="AlphaFoldDB" id="A0A375IT70"/>
<evidence type="ECO:0000256" key="2">
    <source>
        <dbReference type="ARBA" id="ARBA00023015"/>
    </source>
</evidence>
<gene>
    <name evidence="6" type="primary">nodD</name>
    <name evidence="6" type="ORF">CT19425_P30180</name>
</gene>
<keyword evidence="3" id="KW-0238">DNA-binding</keyword>
<evidence type="ECO:0000256" key="3">
    <source>
        <dbReference type="ARBA" id="ARBA00023125"/>
    </source>
</evidence>
<dbReference type="GO" id="GO:0003700">
    <property type="term" value="F:DNA-binding transcription factor activity"/>
    <property type="evidence" value="ECO:0007669"/>
    <property type="project" value="InterPro"/>
</dbReference>
<dbReference type="PRINTS" id="PR00039">
    <property type="entry name" value="HTHLYSR"/>
</dbReference>
<dbReference type="InterPro" id="IPR037416">
    <property type="entry name" value="NodD_PBP2"/>
</dbReference>
<dbReference type="Pfam" id="PF03466">
    <property type="entry name" value="LysR_substrate"/>
    <property type="match status" value="1"/>
</dbReference>
<evidence type="ECO:0000256" key="4">
    <source>
        <dbReference type="ARBA" id="ARBA00023163"/>
    </source>
</evidence>
<reference evidence="6 7" key="1">
    <citation type="submission" date="2018-01" db="EMBL/GenBank/DDBJ databases">
        <authorList>
            <person name="Gaut B.S."/>
            <person name="Morton B.R."/>
            <person name="Clegg M.T."/>
            <person name="Duvall M.R."/>
        </authorList>
    </citation>
    <scope>NUCLEOTIDE SEQUENCE [LARGE SCALE GENOMIC DNA]</scope>
    <source>
        <strain evidence="6">Cupriavidus taiwanensis LMG 19425</strain>
        <plasmid evidence="7">Plasmid iii</plasmid>
    </source>
</reference>
<keyword evidence="2" id="KW-0805">Transcription regulation</keyword>
<accession>A0A375IT70</accession>
<dbReference type="InterPro" id="IPR005119">
    <property type="entry name" value="LysR_subst-bd"/>
</dbReference>
<dbReference type="PANTHER" id="PTHR30118:SF6">
    <property type="entry name" value="HTH-TYPE TRANSCRIPTIONAL REGULATOR LEUO"/>
    <property type="match status" value="1"/>
</dbReference>
<feature type="domain" description="HTH lysR-type" evidence="5">
    <location>
        <begin position="36"/>
        <end position="93"/>
    </location>
</feature>
<dbReference type="CDD" id="cd08462">
    <property type="entry name" value="PBP2_NodD"/>
    <property type="match status" value="1"/>
</dbReference>
<dbReference type="Pfam" id="PF00126">
    <property type="entry name" value="HTH_1"/>
    <property type="match status" value="1"/>
</dbReference>
<evidence type="ECO:0000256" key="1">
    <source>
        <dbReference type="ARBA" id="ARBA00009437"/>
    </source>
</evidence>
<dbReference type="SUPFAM" id="SSF53850">
    <property type="entry name" value="Periplasmic binding protein-like II"/>
    <property type="match status" value="1"/>
</dbReference>
<dbReference type="EMBL" id="LT991978">
    <property type="protein sequence ID" value="SPK77331.1"/>
    <property type="molecule type" value="Genomic_DNA"/>
</dbReference>
<proteinExistence type="inferred from homology"/>
<keyword evidence="4" id="KW-0804">Transcription</keyword>
<dbReference type="PROSITE" id="PS50931">
    <property type="entry name" value="HTH_LYSR"/>
    <property type="match status" value="1"/>
</dbReference>
<dbReference type="Gene3D" id="3.40.190.10">
    <property type="entry name" value="Periplasmic binding protein-like II"/>
    <property type="match status" value="2"/>
</dbReference>
<evidence type="ECO:0000313" key="7">
    <source>
        <dbReference type="Proteomes" id="UP000255505"/>
    </source>
</evidence>
<geneLocation type="plasmid" evidence="6">
    <name>III</name>
</geneLocation>
<dbReference type="InterPro" id="IPR036390">
    <property type="entry name" value="WH_DNA-bd_sf"/>
</dbReference>
<dbReference type="SUPFAM" id="SSF46785">
    <property type="entry name" value="Winged helix' DNA-binding domain"/>
    <property type="match status" value="1"/>
</dbReference>
<dbReference type="PANTHER" id="PTHR30118">
    <property type="entry name" value="HTH-TYPE TRANSCRIPTIONAL REGULATOR LEUO-RELATED"/>
    <property type="match status" value="1"/>
</dbReference>
<sequence length="340" mass="38401">MVAAATLRQRRKFVQSIVSISIIDDVDGSNMRFKGLDLNLLVALDALMTHRNLTAAALSINLSQPAMSAAVARLRDYFSDSLFVMRGREFVPTARAMELAGPVREALSHVQLSIISRDVFLPSKSKRRFRICLSDFMTLVYFKKVMKRVACEAPSVSFELLFPDDEPGELLRRGDVDFLILPELLLSETHPKARLFEEKLVCVGCPTNKQLSRRLALEKYISMGHVTVRFGRARRPSIEEFFLLELGFKRREEIVVPTFDLIPPMLSRTDRIATLPLRLAQYFGEVVPLRIVDVPLPLSSFTEAIQWPALHTGDPASIWMRQVLLEEAKSLASVDAKKSD</sequence>
<protein>
    <submittedName>
        <fullName evidence="6">Nodulation protein D 1</fullName>
    </submittedName>
</protein>
<dbReference type="Proteomes" id="UP000255505">
    <property type="component" value="Plasmid III"/>
</dbReference>
<evidence type="ECO:0000259" key="5">
    <source>
        <dbReference type="PROSITE" id="PS50931"/>
    </source>
</evidence>
<organism evidence="6 7">
    <name type="scientific">Cupriavidus taiwanensis</name>
    <dbReference type="NCBI Taxonomy" id="164546"/>
    <lineage>
        <taxon>Bacteria</taxon>
        <taxon>Pseudomonadati</taxon>
        <taxon>Pseudomonadota</taxon>
        <taxon>Betaproteobacteria</taxon>
        <taxon>Burkholderiales</taxon>
        <taxon>Burkholderiaceae</taxon>
        <taxon>Cupriavidus</taxon>
    </lineage>
</organism>
<dbReference type="Gene3D" id="1.10.10.10">
    <property type="entry name" value="Winged helix-like DNA-binding domain superfamily/Winged helix DNA-binding domain"/>
    <property type="match status" value="1"/>
</dbReference>
<dbReference type="InterPro" id="IPR036388">
    <property type="entry name" value="WH-like_DNA-bd_sf"/>
</dbReference>
<name>A0A375IT70_9BURK</name>
<keyword evidence="6" id="KW-0614">Plasmid</keyword>